<dbReference type="GO" id="GO:0048786">
    <property type="term" value="C:presynaptic active zone"/>
    <property type="evidence" value="ECO:0007669"/>
    <property type="project" value="TreeGrafter"/>
</dbReference>
<reference evidence="6" key="1">
    <citation type="submission" date="2012-09" db="EMBL/GenBank/DDBJ databases">
        <authorList>
            <person name="Martin A.A."/>
        </authorList>
    </citation>
    <scope>NUCLEOTIDE SEQUENCE</scope>
</reference>
<dbReference type="STRING" id="6313.A0A158P7N0"/>
<evidence type="ECO:0000256" key="4">
    <source>
        <dbReference type="SAM" id="Phobius"/>
    </source>
</evidence>
<dbReference type="InterPro" id="IPR029515">
    <property type="entry name" value="Liprin"/>
</dbReference>
<keyword evidence="1" id="KW-0677">Repeat</keyword>
<evidence type="ECO:0000313" key="6">
    <source>
        <dbReference type="Proteomes" id="UP000035642"/>
    </source>
</evidence>
<dbReference type="Pfam" id="PF26022">
    <property type="entry name" value="CC_Liprin_beta"/>
    <property type="match status" value="1"/>
</dbReference>
<sequence length="674" mass="76965">LQIHGSRTRRSNFCSRRYSTRSVLPHVTQHSDSGFGSALSSGSSCSYLPPPPPYRMRIKQHKIYRSCSDSKYFIEQQSIIPPFPDAQRRISDRWNSQCSLSPSPSMSTVSCPEYPELQERLHRLAIARDSLSLQVSVLSEQVGAQKEKIRDLEALLALKRNSLSSAEELCQDKHHNGDDVVDLGRKKLMFEVSDLKSKFATLEHGVNESGNSIRESDSANQTKCSVVVPRRTYYLSMAMVISTFNSDEEMKHLRSTVQRLIADNEQKNHQINTLRNALNEQLRTRSHQGDLYPASQWNDDLNSQIRRLLLEEPSEIMTHSTSFPVRLCSPSCKPETIQVHYYKTQHMNVCSYRSPSSLAARQLAAELDELRQTDWKTQQPKIYSSVSLPRKLGNKVRILLKFNTLFLIFISVESDDEITRGAQRKISPRTFAEMTRSSIRNLFNKLTRSLSQEQNLAINKTGSVIRSEKCAIWALITLFFITITVNGRSQWYFNIVNFHHPQVLGMKNALLRKRLNVLLRRIEDNIDDCGSVWDIQQTQKWLEDIGLPQYKEIFFENMIDGVMILALTAADLAEMRVLNAHHYLCLSRSIQYMKTVGFNAECLIYPRPDAAVRWTHAATCEWLRMIDLAEFTPHLLCAGTPGALMVGCVVFIYITCFTCSPVDRRVTRAGASKS</sequence>
<evidence type="ECO:0000256" key="2">
    <source>
        <dbReference type="ARBA" id="ARBA00023054"/>
    </source>
</evidence>
<accession>A0A158P7N0</accession>
<dbReference type="Gene3D" id="1.10.150.50">
    <property type="entry name" value="Transcription Factor, Ets-1"/>
    <property type="match status" value="2"/>
</dbReference>
<dbReference type="InterPro" id="IPR001660">
    <property type="entry name" value="SAM"/>
</dbReference>
<dbReference type="PANTHER" id="PTHR12587">
    <property type="entry name" value="LAR INTERACTING PROTEIN LIP -RELATED PROTEIN"/>
    <property type="match status" value="1"/>
</dbReference>
<keyword evidence="4" id="KW-0812">Transmembrane</keyword>
<evidence type="ECO:0000256" key="3">
    <source>
        <dbReference type="SAM" id="Coils"/>
    </source>
</evidence>
<dbReference type="GO" id="GO:0007528">
    <property type="term" value="P:neuromuscular junction development"/>
    <property type="evidence" value="ECO:0007669"/>
    <property type="project" value="TreeGrafter"/>
</dbReference>
<proteinExistence type="predicted"/>
<keyword evidence="2 3" id="KW-0175">Coiled coil</keyword>
<name>A0A158P7N0_ANGCA</name>
<dbReference type="SUPFAM" id="SSF47769">
    <property type="entry name" value="SAM/Pointed domain"/>
    <property type="match status" value="1"/>
</dbReference>
<feature type="domain" description="SAM" evidence="5">
    <location>
        <begin position="533"/>
        <end position="596"/>
    </location>
</feature>
<dbReference type="PANTHER" id="PTHR12587:SF14">
    <property type="entry name" value="AT31531P"/>
    <property type="match status" value="1"/>
</dbReference>
<dbReference type="AlphaFoldDB" id="A0A158P7N0"/>
<dbReference type="InterPro" id="IPR013761">
    <property type="entry name" value="SAM/pointed_sf"/>
</dbReference>
<keyword evidence="4" id="KW-1133">Transmembrane helix</keyword>
<dbReference type="SMART" id="SM00454">
    <property type="entry name" value="SAM"/>
    <property type="match status" value="1"/>
</dbReference>
<dbReference type="InterPro" id="IPR058914">
    <property type="entry name" value="LIPB1/2_CC"/>
</dbReference>
<dbReference type="Pfam" id="PF00536">
    <property type="entry name" value="SAM_1"/>
    <property type="match status" value="1"/>
</dbReference>
<keyword evidence="6" id="KW-1185">Reference proteome</keyword>
<evidence type="ECO:0000256" key="1">
    <source>
        <dbReference type="ARBA" id="ARBA00022737"/>
    </source>
</evidence>
<organism evidence="6 7">
    <name type="scientific">Angiostrongylus cantonensis</name>
    <name type="common">Rat lungworm</name>
    <dbReference type="NCBI Taxonomy" id="6313"/>
    <lineage>
        <taxon>Eukaryota</taxon>
        <taxon>Metazoa</taxon>
        <taxon>Ecdysozoa</taxon>
        <taxon>Nematoda</taxon>
        <taxon>Chromadorea</taxon>
        <taxon>Rhabditida</taxon>
        <taxon>Rhabditina</taxon>
        <taxon>Rhabditomorpha</taxon>
        <taxon>Strongyloidea</taxon>
        <taxon>Metastrongylidae</taxon>
        <taxon>Angiostrongylus</taxon>
    </lineage>
</organism>
<dbReference type="Proteomes" id="UP000035642">
    <property type="component" value="Unassembled WGS sequence"/>
</dbReference>
<dbReference type="PROSITE" id="PS50105">
    <property type="entry name" value="SAM_DOMAIN"/>
    <property type="match status" value="1"/>
</dbReference>
<evidence type="ECO:0000259" key="5">
    <source>
        <dbReference type="PROSITE" id="PS50105"/>
    </source>
</evidence>
<evidence type="ECO:0000313" key="7">
    <source>
        <dbReference type="WBParaSite" id="ACAC_0000280701-mRNA-1"/>
    </source>
</evidence>
<reference evidence="7" key="2">
    <citation type="submission" date="2016-04" db="UniProtKB">
        <authorList>
            <consortium name="WormBaseParasite"/>
        </authorList>
    </citation>
    <scope>IDENTIFICATION</scope>
</reference>
<keyword evidence="4" id="KW-0472">Membrane</keyword>
<feature type="coiled-coil region" evidence="3">
    <location>
        <begin position="250"/>
        <end position="284"/>
    </location>
</feature>
<protein>
    <submittedName>
        <fullName evidence="7">SAM domain-containing protein</fullName>
    </submittedName>
</protein>
<feature type="transmembrane region" description="Helical" evidence="4">
    <location>
        <begin position="634"/>
        <end position="654"/>
    </location>
</feature>
<dbReference type="WBParaSite" id="ACAC_0000280701-mRNA-1">
    <property type="protein sequence ID" value="ACAC_0000280701-mRNA-1"/>
    <property type="gene ID" value="ACAC_0000280701"/>
</dbReference>